<dbReference type="SUPFAM" id="SSF49503">
    <property type="entry name" value="Cupredoxins"/>
    <property type="match status" value="1"/>
</dbReference>
<accession>A0ABW5FKW3</accession>
<comment type="caution">
    <text evidence="1">The sequence shown here is derived from an EMBL/GenBank/DDBJ whole genome shotgun (WGS) entry which is preliminary data.</text>
</comment>
<proteinExistence type="predicted"/>
<dbReference type="RefSeq" id="WP_378261518.1">
    <property type="nucleotide sequence ID" value="NZ_JBHUKR010000004.1"/>
</dbReference>
<evidence type="ECO:0008006" key="3">
    <source>
        <dbReference type="Google" id="ProtNLM"/>
    </source>
</evidence>
<evidence type="ECO:0000313" key="2">
    <source>
        <dbReference type="Proteomes" id="UP001597417"/>
    </source>
</evidence>
<keyword evidence="2" id="KW-1185">Reference proteome</keyword>
<organism evidence="1 2">
    <name type="scientific">Amycolatopsis pigmentata</name>
    <dbReference type="NCBI Taxonomy" id="450801"/>
    <lineage>
        <taxon>Bacteria</taxon>
        <taxon>Bacillati</taxon>
        <taxon>Actinomycetota</taxon>
        <taxon>Actinomycetes</taxon>
        <taxon>Pseudonocardiales</taxon>
        <taxon>Pseudonocardiaceae</taxon>
        <taxon>Amycolatopsis</taxon>
    </lineage>
</organism>
<evidence type="ECO:0000313" key="1">
    <source>
        <dbReference type="EMBL" id="MFD2415591.1"/>
    </source>
</evidence>
<dbReference type="Proteomes" id="UP001597417">
    <property type="component" value="Unassembled WGS sequence"/>
</dbReference>
<sequence length="122" mass="13242">MAQLLTANPDLVVFNGYADQYRYASIRVHAGQRIRLWLLDSGPNKPSAFHVVGAQFDTVFKEGSYQLQPGNPTDGAAQELDLQPGEGGFVELTLPRPGTYTITTHRLADAQRGAMGSLIAEP</sequence>
<dbReference type="Gene3D" id="2.60.40.420">
    <property type="entry name" value="Cupredoxins - blue copper proteins"/>
    <property type="match status" value="1"/>
</dbReference>
<protein>
    <recommendedName>
        <fullName evidence="3">Multicopper oxidase</fullName>
    </recommendedName>
</protein>
<reference evidence="2" key="1">
    <citation type="journal article" date="2019" name="Int. J. Syst. Evol. Microbiol.">
        <title>The Global Catalogue of Microorganisms (GCM) 10K type strain sequencing project: providing services to taxonomists for standard genome sequencing and annotation.</title>
        <authorList>
            <consortium name="The Broad Institute Genomics Platform"/>
            <consortium name="The Broad Institute Genome Sequencing Center for Infectious Disease"/>
            <person name="Wu L."/>
            <person name="Ma J."/>
        </authorList>
    </citation>
    <scope>NUCLEOTIDE SEQUENCE [LARGE SCALE GENOMIC DNA]</scope>
    <source>
        <strain evidence="2">CGMCC 4.7645</strain>
    </source>
</reference>
<dbReference type="EMBL" id="JBHUKR010000004">
    <property type="protein sequence ID" value="MFD2415591.1"/>
    <property type="molecule type" value="Genomic_DNA"/>
</dbReference>
<gene>
    <name evidence="1" type="ORF">ACFSXZ_04535</name>
</gene>
<name>A0ABW5FKW3_9PSEU</name>
<dbReference type="InterPro" id="IPR008972">
    <property type="entry name" value="Cupredoxin"/>
</dbReference>